<dbReference type="RefSeq" id="WP_219070080.1">
    <property type="nucleotide sequence ID" value="NZ_CAJUXY010000074.1"/>
</dbReference>
<feature type="transmembrane region" description="Helical" evidence="1">
    <location>
        <begin position="20"/>
        <end position="40"/>
    </location>
</feature>
<keyword evidence="1" id="KW-1133">Transmembrane helix</keyword>
<organism evidence="2 3">
    <name type="scientific">Candidatus Mycobacterium methanotrophicum</name>
    <dbReference type="NCBI Taxonomy" id="2943498"/>
    <lineage>
        <taxon>Bacteria</taxon>
        <taxon>Bacillati</taxon>
        <taxon>Actinomycetota</taxon>
        <taxon>Actinomycetes</taxon>
        <taxon>Mycobacteriales</taxon>
        <taxon>Mycobacteriaceae</taxon>
        <taxon>Mycobacterium</taxon>
    </lineage>
</organism>
<sequence length="79" mass="8008">MVIHAVNIAGASTVARAERVIVAVKIAILVLFVGVGAAGVSSERLAPAQWSSPVSVIAGVIANTAEDVADPARVLTRAY</sequence>
<reference evidence="2" key="1">
    <citation type="submission" date="2022-05" db="EMBL/GenBank/DDBJ databases">
        <title>A methanotrophic Mycobacterium dominates a cave microbial ecosystem.</title>
        <authorList>
            <person name="Van Spanning R.J.M."/>
            <person name="Guan Q."/>
            <person name="Melkonian C."/>
            <person name="Gallant J."/>
            <person name="Polerecky L."/>
            <person name="Flot J.-F."/>
            <person name="Brandt B.W."/>
            <person name="Braster M."/>
            <person name="Iturbe Espinoza P."/>
            <person name="Aerts J."/>
            <person name="Meima-Franke M."/>
            <person name="Piersma S.R."/>
            <person name="Bunduc C."/>
            <person name="Ummels R."/>
            <person name="Pain A."/>
            <person name="Fleming E.J."/>
            <person name="van der Wel N."/>
            <person name="Gherman V.D."/>
            <person name="Sarbu S.M."/>
            <person name="Bodelier P.L.E."/>
            <person name="Bitter W."/>
        </authorList>
    </citation>
    <scope>NUCLEOTIDE SEQUENCE</scope>
    <source>
        <strain evidence="2">Sulfur Cave</strain>
    </source>
</reference>
<keyword evidence="3" id="KW-1185">Reference proteome</keyword>
<evidence type="ECO:0000313" key="2">
    <source>
        <dbReference type="EMBL" id="UQX12572.1"/>
    </source>
</evidence>
<gene>
    <name evidence="2" type="ORF">M5I08_10310</name>
</gene>
<name>A0ABY4QQ24_9MYCO</name>
<accession>A0ABY4QQ24</accession>
<evidence type="ECO:0000313" key="3">
    <source>
        <dbReference type="Proteomes" id="UP001056610"/>
    </source>
</evidence>
<dbReference type="EMBL" id="CP097320">
    <property type="protein sequence ID" value="UQX12572.1"/>
    <property type="molecule type" value="Genomic_DNA"/>
</dbReference>
<dbReference type="Proteomes" id="UP001056610">
    <property type="component" value="Chromosome"/>
</dbReference>
<proteinExistence type="predicted"/>
<keyword evidence="1" id="KW-0812">Transmembrane</keyword>
<evidence type="ECO:0000256" key="1">
    <source>
        <dbReference type="SAM" id="Phobius"/>
    </source>
</evidence>
<protein>
    <submittedName>
        <fullName evidence="2">Uncharacterized protein</fullName>
    </submittedName>
</protein>
<keyword evidence="1" id="KW-0472">Membrane</keyword>